<keyword evidence="3" id="KW-1185">Reference proteome</keyword>
<dbReference type="Proteomes" id="UP000321832">
    <property type="component" value="Unassembled WGS sequence"/>
</dbReference>
<comment type="caution">
    <text evidence="2">The sequence shown here is derived from an EMBL/GenBank/DDBJ whole genome shotgun (WGS) entry which is preliminary data.</text>
</comment>
<feature type="chain" id="PRO_5022751188" evidence="1">
    <location>
        <begin position="25"/>
        <end position="328"/>
    </location>
</feature>
<dbReference type="AlphaFoldDB" id="A0A5C6U696"/>
<reference evidence="2 3" key="1">
    <citation type="submission" date="2019-08" db="EMBL/GenBank/DDBJ databases">
        <authorList>
            <person name="Khan S.A."/>
            <person name="Jeon C.O."/>
            <person name="Jeong S.E."/>
        </authorList>
    </citation>
    <scope>NUCLEOTIDE SEQUENCE [LARGE SCALE GENOMIC DNA]</scope>
    <source>
        <strain evidence="3">IMCC1728</strain>
    </source>
</reference>
<dbReference type="EMBL" id="VOPW01000001">
    <property type="protein sequence ID" value="TXC67416.1"/>
    <property type="molecule type" value="Genomic_DNA"/>
</dbReference>
<gene>
    <name evidence="2" type="ORF">FSC37_22200</name>
</gene>
<accession>A0A5C6U696</accession>
<proteinExistence type="predicted"/>
<protein>
    <submittedName>
        <fullName evidence="2">Uncharacterized protein</fullName>
    </submittedName>
</protein>
<name>A0A5C6U696_9BURK</name>
<keyword evidence="1" id="KW-0732">Signal</keyword>
<evidence type="ECO:0000256" key="1">
    <source>
        <dbReference type="SAM" id="SignalP"/>
    </source>
</evidence>
<sequence>MQTSIRVPAVRPMALCASISLALAGCGGGGGGSTPAAPTVTVSTTNQDTVARAGMVALQAGVLGASLGVAGGGSPTALAAAAAGRKRAAAVQPPEVENCTVSGSTTTVYDDRDNSGTATLGDTATITYDDCVEVPGEVMNGTAVAVYSQIQLGTPFSIGARITTNDLVTQTATHRVAARGGFDFLISAPSLLATSSTLRVGVPEALALAITTPMYTDTVTLRAGYLLQSSYDGTALPPGGSIGGLTSTTANGLVDSTVAAGTVSVSTRQPFDQYDIDPYPRSGQFEVFGKTGAIRATVQSTSVVQIELDADGNGTFEASKTVSWSDLF</sequence>
<dbReference type="PROSITE" id="PS51257">
    <property type="entry name" value="PROKAR_LIPOPROTEIN"/>
    <property type="match status" value="1"/>
</dbReference>
<organism evidence="2 3">
    <name type="scientific">Piscinibacter aquaticus</name>
    <dbReference type="NCBI Taxonomy" id="392597"/>
    <lineage>
        <taxon>Bacteria</taxon>
        <taxon>Pseudomonadati</taxon>
        <taxon>Pseudomonadota</taxon>
        <taxon>Betaproteobacteria</taxon>
        <taxon>Burkholderiales</taxon>
        <taxon>Sphaerotilaceae</taxon>
        <taxon>Piscinibacter</taxon>
    </lineage>
</organism>
<feature type="signal peptide" evidence="1">
    <location>
        <begin position="1"/>
        <end position="24"/>
    </location>
</feature>
<evidence type="ECO:0000313" key="2">
    <source>
        <dbReference type="EMBL" id="TXC67416.1"/>
    </source>
</evidence>
<evidence type="ECO:0000313" key="3">
    <source>
        <dbReference type="Proteomes" id="UP000321832"/>
    </source>
</evidence>